<sequence>MNMKTSCDEPGRQDLLLPVLFAQYKKRDHPTISTAMIQTRISLVSAATILSELGITNQPVFGLVVDGTLDIVMMARKANDQIHAMDHNVRLYDIRDPLQALEFVSILPRVMAWASAVC</sequence>
<dbReference type="RefSeq" id="XP_041289289.1">
    <property type="nucleotide sequence ID" value="XM_041429282.1"/>
</dbReference>
<name>A0A9P7EV66_9AGAM</name>
<gene>
    <name evidence="2" type="ORF">F5147DRAFT_337336</name>
    <name evidence="1" type="ORF">F5147DRAFT_426973</name>
</gene>
<organism evidence="1 3">
    <name type="scientific">Suillus discolor</name>
    <dbReference type="NCBI Taxonomy" id="1912936"/>
    <lineage>
        <taxon>Eukaryota</taxon>
        <taxon>Fungi</taxon>
        <taxon>Dikarya</taxon>
        <taxon>Basidiomycota</taxon>
        <taxon>Agaricomycotina</taxon>
        <taxon>Agaricomycetes</taxon>
        <taxon>Agaricomycetidae</taxon>
        <taxon>Boletales</taxon>
        <taxon>Suillineae</taxon>
        <taxon>Suillaceae</taxon>
        <taxon>Suillus</taxon>
    </lineage>
</organism>
<evidence type="ECO:0000313" key="2">
    <source>
        <dbReference type="EMBL" id="KAG2099641.1"/>
    </source>
</evidence>
<keyword evidence="3" id="KW-1185">Reference proteome</keyword>
<proteinExistence type="predicted"/>
<comment type="caution">
    <text evidence="1">The sequence shown here is derived from an EMBL/GenBank/DDBJ whole genome shotgun (WGS) entry which is preliminary data.</text>
</comment>
<dbReference type="AlphaFoldDB" id="A0A9P7EV66"/>
<dbReference type="GeneID" id="64691541"/>
<dbReference type="OrthoDB" id="3270428at2759"/>
<accession>A0A9P7EV66</accession>
<dbReference type="Proteomes" id="UP000823399">
    <property type="component" value="Unassembled WGS sequence"/>
</dbReference>
<evidence type="ECO:0000313" key="3">
    <source>
        <dbReference type="Proteomes" id="UP000823399"/>
    </source>
</evidence>
<dbReference type="EMBL" id="JABBWM010000089">
    <property type="protein sequence ID" value="KAG2092644.1"/>
    <property type="molecule type" value="Genomic_DNA"/>
</dbReference>
<protein>
    <submittedName>
        <fullName evidence="1">Uncharacterized protein</fullName>
    </submittedName>
</protein>
<evidence type="ECO:0000313" key="1">
    <source>
        <dbReference type="EMBL" id="KAG2092644.1"/>
    </source>
</evidence>
<reference evidence="1" key="1">
    <citation type="journal article" date="2020" name="New Phytol.">
        <title>Comparative genomics reveals dynamic genome evolution in host specialist ectomycorrhizal fungi.</title>
        <authorList>
            <person name="Lofgren L.A."/>
            <person name="Nguyen N.H."/>
            <person name="Vilgalys R."/>
            <person name="Ruytinx J."/>
            <person name="Liao H.L."/>
            <person name="Branco S."/>
            <person name="Kuo A."/>
            <person name="LaButti K."/>
            <person name="Lipzen A."/>
            <person name="Andreopoulos W."/>
            <person name="Pangilinan J."/>
            <person name="Riley R."/>
            <person name="Hundley H."/>
            <person name="Na H."/>
            <person name="Barry K."/>
            <person name="Grigoriev I.V."/>
            <person name="Stajich J.E."/>
            <person name="Kennedy P.G."/>
        </authorList>
    </citation>
    <scope>NUCLEOTIDE SEQUENCE</scope>
    <source>
        <strain evidence="1">FC423</strain>
    </source>
</reference>
<dbReference type="EMBL" id="JABBWM010000057">
    <property type="protein sequence ID" value="KAG2099641.1"/>
    <property type="molecule type" value="Genomic_DNA"/>
</dbReference>